<accession>A0AAE1EQK1</accession>
<comment type="caution">
    <text evidence="2">The sequence shown here is derived from an EMBL/GenBank/DDBJ whole genome shotgun (WGS) entry which is preliminary data.</text>
</comment>
<proteinExistence type="predicted"/>
<organism evidence="2 3">
    <name type="scientific">Petrolisthes cinctipes</name>
    <name type="common">Flat porcelain crab</name>
    <dbReference type="NCBI Taxonomy" id="88211"/>
    <lineage>
        <taxon>Eukaryota</taxon>
        <taxon>Metazoa</taxon>
        <taxon>Ecdysozoa</taxon>
        <taxon>Arthropoda</taxon>
        <taxon>Crustacea</taxon>
        <taxon>Multicrustacea</taxon>
        <taxon>Malacostraca</taxon>
        <taxon>Eumalacostraca</taxon>
        <taxon>Eucarida</taxon>
        <taxon>Decapoda</taxon>
        <taxon>Pleocyemata</taxon>
        <taxon>Anomura</taxon>
        <taxon>Galatheoidea</taxon>
        <taxon>Porcellanidae</taxon>
        <taxon>Petrolisthes</taxon>
    </lineage>
</organism>
<gene>
    <name evidence="2" type="ORF">Pcinc_034278</name>
</gene>
<evidence type="ECO:0000256" key="1">
    <source>
        <dbReference type="SAM" id="MobiDB-lite"/>
    </source>
</evidence>
<feature type="compositionally biased region" description="Low complexity" evidence="1">
    <location>
        <begin position="281"/>
        <end position="298"/>
    </location>
</feature>
<feature type="compositionally biased region" description="Low complexity" evidence="1">
    <location>
        <begin position="79"/>
        <end position="101"/>
    </location>
</feature>
<evidence type="ECO:0000313" key="2">
    <source>
        <dbReference type="EMBL" id="KAK3859619.1"/>
    </source>
</evidence>
<feature type="compositionally biased region" description="Basic and acidic residues" evidence="1">
    <location>
        <begin position="240"/>
        <end position="253"/>
    </location>
</feature>
<feature type="compositionally biased region" description="Pro residues" evidence="1">
    <location>
        <begin position="65"/>
        <end position="78"/>
    </location>
</feature>
<reference evidence="2" key="1">
    <citation type="submission" date="2023-10" db="EMBL/GenBank/DDBJ databases">
        <title>Genome assemblies of two species of porcelain crab, Petrolisthes cinctipes and Petrolisthes manimaculis (Anomura: Porcellanidae).</title>
        <authorList>
            <person name="Angst P."/>
        </authorList>
    </citation>
    <scope>NUCLEOTIDE SEQUENCE</scope>
    <source>
        <strain evidence="2">PB745_01</strain>
        <tissue evidence="2">Gill</tissue>
    </source>
</reference>
<dbReference type="EMBL" id="JAWQEG010004971">
    <property type="protein sequence ID" value="KAK3859619.1"/>
    <property type="molecule type" value="Genomic_DNA"/>
</dbReference>
<dbReference type="AlphaFoldDB" id="A0AAE1EQK1"/>
<feature type="compositionally biased region" description="Polar residues" evidence="1">
    <location>
        <begin position="202"/>
        <end position="224"/>
    </location>
</feature>
<sequence length="366" mass="38755">MQELEDQLVYRTPSPPFGAFVFSSMSPICDTSWTRETLRKNKIIRSRSSSGSFPTSPDSGTASPSPEPPPTSSSPPPFLSVSSATCKTDATLKGTTTTATEEGGGGGDRQPTPSRRRGKAPAPPTSSNRLAPRTPSKHRAPPPPLPISPIHTQRKETGHFAFRGFKLGQRVTKGVEGGISKLGQAVSRGKGGGSSSHEDITTHTQQEPPSGGVSRQPQYQQQELSRPEPGRGSRGANKTEVNRPKKLALDKIGVRLPGLAVSSSDTGPHPTTTRPPSLAKTPSGDSSNTSSPSGTPSTVRRGVARQGQGPEKRATPYRKLIRLLGRESAPSTPPGDTPGQAPAHALFLRDNPHITNTRPVCYGWAR</sequence>
<feature type="compositionally biased region" description="Low complexity" evidence="1">
    <location>
        <begin position="46"/>
        <end position="64"/>
    </location>
</feature>
<evidence type="ECO:0000313" key="3">
    <source>
        <dbReference type="Proteomes" id="UP001286313"/>
    </source>
</evidence>
<feature type="compositionally biased region" description="Polar residues" evidence="1">
    <location>
        <begin position="261"/>
        <end position="275"/>
    </location>
</feature>
<protein>
    <submittedName>
        <fullName evidence="2">Uncharacterized protein</fullName>
    </submittedName>
</protein>
<name>A0AAE1EQK1_PETCI</name>
<keyword evidence="3" id="KW-1185">Reference proteome</keyword>
<dbReference type="Proteomes" id="UP001286313">
    <property type="component" value="Unassembled WGS sequence"/>
</dbReference>
<feature type="region of interest" description="Disordered" evidence="1">
    <location>
        <begin position="39"/>
        <end position="343"/>
    </location>
</feature>